<dbReference type="InterPro" id="IPR052043">
    <property type="entry name" value="PolySaccharide_Degr_Enz"/>
</dbReference>
<proteinExistence type="predicted"/>
<gene>
    <name evidence="2" type="ORF">DWX97_00770</name>
</gene>
<evidence type="ECO:0000313" key="3">
    <source>
        <dbReference type="Proteomes" id="UP000283341"/>
    </source>
</evidence>
<dbReference type="Proteomes" id="UP000283341">
    <property type="component" value="Unassembled WGS sequence"/>
</dbReference>
<dbReference type="SUPFAM" id="SSF48208">
    <property type="entry name" value="Six-hairpin glycosidases"/>
    <property type="match status" value="1"/>
</dbReference>
<dbReference type="InterPro" id="IPR008928">
    <property type="entry name" value="6-hairpin_glycosidase_sf"/>
</dbReference>
<accession>A0A412INU5</accession>
<reference evidence="2 3" key="1">
    <citation type="submission" date="2018-08" db="EMBL/GenBank/DDBJ databases">
        <title>A genome reference for cultivated species of the human gut microbiota.</title>
        <authorList>
            <person name="Zou Y."/>
            <person name="Xue W."/>
            <person name="Luo G."/>
        </authorList>
    </citation>
    <scope>NUCLEOTIDE SEQUENCE [LARGE SCALE GENOMIC DNA]</scope>
    <source>
        <strain evidence="2 3">AF22-3AC</strain>
    </source>
</reference>
<dbReference type="AlphaFoldDB" id="A0A412INU5"/>
<comment type="caution">
    <text evidence="2">The sequence shown here is derived from an EMBL/GenBank/DDBJ whole genome shotgun (WGS) entry which is preliminary data.</text>
</comment>
<dbReference type="Gene3D" id="1.50.10.10">
    <property type="match status" value="1"/>
</dbReference>
<dbReference type="PANTHER" id="PTHR33886">
    <property type="entry name" value="UNSATURATED RHAMNOGALACTURONAN HYDROLASE (EUROFUNG)"/>
    <property type="match status" value="1"/>
</dbReference>
<dbReference type="PANTHER" id="PTHR33886:SF8">
    <property type="entry name" value="UNSATURATED RHAMNOGALACTURONAN HYDROLASE (EUROFUNG)"/>
    <property type="match status" value="1"/>
</dbReference>
<name>A0A412INU5_9BACE</name>
<protein>
    <recommendedName>
        <fullName evidence="4">Unsaturated rhamnogalacturonyl hydrolase</fullName>
    </recommendedName>
</protein>
<organism evidence="2 3">
    <name type="scientific">Bacteroides cellulosilyticus</name>
    <dbReference type="NCBI Taxonomy" id="246787"/>
    <lineage>
        <taxon>Bacteria</taxon>
        <taxon>Pseudomonadati</taxon>
        <taxon>Bacteroidota</taxon>
        <taxon>Bacteroidia</taxon>
        <taxon>Bacteroidales</taxon>
        <taxon>Bacteroidaceae</taxon>
        <taxon>Bacteroides</taxon>
    </lineage>
</organism>
<dbReference type="Pfam" id="PF07470">
    <property type="entry name" value="Glyco_hydro_88"/>
    <property type="match status" value="1"/>
</dbReference>
<dbReference type="GO" id="GO:0016787">
    <property type="term" value="F:hydrolase activity"/>
    <property type="evidence" value="ECO:0007669"/>
    <property type="project" value="UniProtKB-KW"/>
</dbReference>
<dbReference type="InterPro" id="IPR012341">
    <property type="entry name" value="6hp_glycosidase-like_sf"/>
</dbReference>
<evidence type="ECO:0000256" key="1">
    <source>
        <dbReference type="ARBA" id="ARBA00022801"/>
    </source>
</evidence>
<dbReference type="GO" id="GO:0005975">
    <property type="term" value="P:carbohydrate metabolic process"/>
    <property type="evidence" value="ECO:0007669"/>
    <property type="project" value="InterPro"/>
</dbReference>
<dbReference type="InterPro" id="IPR010905">
    <property type="entry name" value="Glyco_hydro_88"/>
</dbReference>
<evidence type="ECO:0000313" key="2">
    <source>
        <dbReference type="EMBL" id="RGS39845.1"/>
    </source>
</evidence>
<dbReference type="EMBL" id="QRVJ01000001">
    <property type="protein sequence ID" value="RGS39845.1"/>
    <property type="molecule type" value="Genomic_DNA"/>
</dbReference>
<sequence>MVSIRLFGNKHFFKLTLYINQTYMKSKNILFIQIMILVLTTSCNYSPQNVTQSWVDSIARYGSEEFMPAKKYKWGWGEAVMLNGYVHLYNNKPNEKYKDYIRTAMDITYNTANGHHPNAVASGLGMAFLARQKEDDKYLEKANQIFIDYKRIPVALNGGVSHRPNTIELWDDTVYMIGIYLKEMYQLTDDTKYLDIWMEQFLAHKEKLQDEKWGLWVHGYDDDNEDFDDNCCQYGWANMTPERKSIEFWGRGNGWIIMMISDFLQIYPKGSQEYQFLANELKRMVNPLISLQDKETGLWRQLPIHTDIPENYLESTCTAMFAYGMSVGVRLGILDEEAYINTIQRAYRGLRKNAMKQEGAYLIPTRVCLGTCIGDPEYYYKRPTGEGVDYAIGIYIMFGLEYERLTNNITHS</sequence>
<keyword evidence="1" id="KW-0378">Hydrolase</keyword>
<evidence type="ECO:0008006" key="4">
    <source>
        <dbReference type="Google" id="ProtNLM"/>
    </source>
</evidence>